<keyword evidence="1" id="KW-0472">Membrane</keyword>
<name>V6LMG5_9EUKA</name>
<keyword evidence="1 2" id="KW-0812">Transmembrane</keyword>
<evidence type="ECO:0000313" key="2">
    <source>
        <dbReference type="EMBL" id="EST41909.1"/>
    </source>
</evidence>
<protein>
    <submittedName>
        <fullName evidence="2">Transmembrane domain-containing protein</fullName>
    </submittedName>
</protein>
<dbReference type="AlphaFoldDB" id="V6LMG5"/>
<evidence type="ECO:0000256" key="1">
    <source>
        <dbReference type="SAM" id="Phobius"/>
    </source>
</evidence>
<reference evidence="2" key="1">
    <citation type="journal article" date="2014" name="PLoS Genet.">
        <title>The Genome of Spironucleus salmonicida Highlights a Fish Pathogen Adapted to Fluctuating Environments.</title>
        <authorList>
            <person name="Xu F."/>
            <person name="Jerlstrom-Hultqvist J."/>
            <person name="Einarsson E."/>
            <person name="Astvaldsson A."/>
            <person name="Svard S.G."/>
            <person name="Andersson J.O."/>
        </authorList>
    </citation>
    <scope>NUCLEOTIDE SEQUENCE</scope>
</reference>
<gene>
    <name evidence="2" type="ORF">SS50377_18213</name>
</gene>
<keyword evidence="1" id="KW-1133">Transmembrane helix</keyword>
<sequence length="115" mass="13082">MLVIISLTISLIEVANIAVCSISSHNTFIITAFTAVIQFLIVKILVRKTNIKFTPNKVQICVILAEFLSLPEIKEKISFTIRLVQLILIILSSYITYSKITFLQDIQKMLIIRNE</sequence>
<feature type="transmembrane region" description="Helical" evidence="1">
    <location>
        <begin position="27"/>
        <end position="46"/>
    </location>
</feature>
<dbReference type="EMBL" id="KI546166">
    <property type="protein sequence ID" value="EST41909.1"/>
    <property type="molecule type" value="Genomic_DNA"/>
</dbReference>
<proteinExistence type="predicted"/>
<organism evidence="2">
    <name type="scientific">Spironucleus salmonicida</name>
    <dbReference type="NCBI Taxonomy" id="348837"/>
    <lineage>
        <taxon>Eukaryota</taxon>
        <taxon>Metamonada</taxon>
        <taxon>Diplomonadida</taxon>
        <taxon>Hexamitidae</taxon>
        <taxon>Hexamitinae</taxon>
        <taxon>Spironucleus</taxon>
    </lineage>
</organism>
<accession>V6LMG5</accession>